<accession>A0A8J6CE46</accession>
<dbReference type="Proteomes" id="UP000751190">
    <property type="component" value="Unassembled WGS sequence"/>
</dbReference>
<dbReference type="PANTHER" id="PTHR45657">
    <property type="entry name" value="CRAL-TRIO DOMAIN-CONTAINING PROTEIN YKL091C-RELATED"/>
    <property type="match status" value="1"/>
</dbReference>
<dbReference type="EMBL" id="JAGTXO010000005">
    <property type="protein sequence ID" value="KAG8467781.1"/>
    <property type="molecule type" value="Genomic_DNA"/>
</dbReference>
<sequence>MEPKDFLPNSARPTVGEGEMGCITSSEDGARADGGAHAELATQPTSLSYVETRNGYPETLTPAQRATMAELRSQLAREGHAEGRWDDDHEMCRWLRARKFDIAATKLMILNHIRWEKEYDVDHVYRTFAHKDAAGVKAAYPRTYHRADRVGRPINIDRVGMLNIKRINELTNDDDMEREKIQDMEYTVRVRYPACSLAAGRTINQSLVIMDLSGLSFAIWNAQTRNMLKRLTSVLSDHYPETMGALFIVNAPSFFAAIWSVAKLVLDPGTVQKISILSSNYKTELFKHVEPHNLPTFLGGTDETFDFMREQGSWVVGTQPTQVGGAASGSGAHVEGEYALRGAVVHRGDAADRGHHAALVPGDPKLDGAEELPSGADGVRQAVAGDGALLLLVRTDGPAAKAEAAAAAALDLGPLARLERVVGAYTSPAAERWTVLAPAQTEAKAQVAVTAGRHTRASSAGLGARAVGLVRVDGVEGTSLFVTLVVRAGAVPRNLHVLSRAALGDGSVDTSTCPPIAAAAGVVAARPQSARADAEVRRQTWARTGRAAVVDGREGVALSALCAQLRAADLAVPFYLAELARVAAVGEQAPSREESITGADIRSVLSPNAGAGRDNVIFRKLGAPAPTFASPKMEAGVAREREAAEALQ</sequence>
<dbReference type="OrthoDB" id="1434354at2759"/>
<dbReference type="CDD" id="cd00170">
    <property type="entry name" value="SEC14"/>
    <property type="match status" value="1"/>
</dbReference>
<dbReference type="OMA" id="WRNDERI"/>
<keyword evidence="3" id="KW-1185">Reference proteome</keyword>
<dbReference type="AlphaFoldDB" id="A0A8J6CE46"/>
<dbReference type="InterPro" id="IPR051026">
    <property type="entry name" value="PI/PC_transfer"/>
</dbReference>
<comment type="caution">
    <text evidence="2">The sequence shown here is derived from an EMBL/GenBank/DDBJ whole genome shotgun (WGS) entry which is preliminary data.</text>
</comment>
<dbReference type="SUPFAM" id="SSF52087">
    <property type="entry name" value="CRAL/TRIO domain"/>
    <property type="match status" value="1"/>
</dbReference>
<dbReference type="InterPro" id="IPR036273">
    <property type="entry name" value="CRAL/TRIO_N_dom_sf"/>
</dbReference>
<feature type="domain" description="CRAL-TRIO" evidence="1">
    <location>
        <begin position="132"/>
        <end position="306"/>
    </location>
</feature>
<dbReference type="Gene3D" id="3.40.525.10">
    <property type="entry name" value="CRAL-TRIO lipid binding domain"/>
    <property type="match status" value="1"/>
</dbReference>
<dbReference type="SUPFAM" id="SSF46938">
    <property type="entry name" value="CRAL/TRIO N-terminal domain"/>
    <property type="match status" value="1"/>
</dbReference>
<dbReference type="PROSITE" id="PS50191">
    <property type="entry name" value="CRAL_TRIO"/>
    <property type="match status" value="1"/>
</dbReference>
<organism evidence="2 3">
    <name type="scientific">Diacronema lutheri</name>
    <name type="common">Unicellular marine alga</name>
    <name type="synonym">Monochrysis lutheri</name>
    <dbReference type="NCBI Taxonomy" id="2081491"/>
    <lineage>
        <taxon>Eukaryota</taxon>
        <taxon>Haptista</taxon>
        <taxon>Haptophyta</taxon>
        <taxon>Pavlovophyceae</taxon>
        <taxon>Pavlovales</taxon>
        <taxon>Pavlovaceae</taxon>
        <taxon>Diacronema</taxon>
    </lineage>
</organism>
<gene>
    <name evidence="2" type="ORF">KFE25_006833</name>
</gene>
<name>A0A8J6CE46_DIALT</name>
<dbReference type="SMART" id="SM00516">
    <property type="entry name" value="SEC14"/>
    <property type="match status" value="1"/>
</dbReference>
<dbReference type="Gene3D" id="1.10.8.20">
    <property type="entry name" value="N-terminal domain of phosphatidylinositol transfer protein sec14p"/>
    <property type="match status" value="1"/>
</dbReference>
<evidence type="ECO:0000313" key="3">
    <source>
        <dbReference type="Proteomes" id="UP000751190"/>
    </source>
</evidence>
<protein>
    <recommendedName>
        <fullName evidence="1">CRAL-TRIO domain-containing protein</fullName>
    </recommendedName>
</protein>
<dbReference type="InterPro" id="IPR011074">
    <property type="entry name" value="CRAL/TRIO_N_dom"/>
</dbReference>
<evidence type="ECO:0000259" key="1">
    <source>
        <dbReference type="PROSITE" id="PS50191"/>
    </source>
</evidence>
<reference evidence="2" key="1">
    <citation type="submission" date="2021-05" db="EMBL/GenBank/DDBJ databases">
        <title>The genome of the haptophyte Pavlova lutheri (Diacronema luteri, Pavlovales) - a model for lipid biosynthesis in eukaryotic algae.</title>
        <authorList>
            <person name="Hulatt C.J."/>
            <person name="Posewitz M.C."/>
        </authorList>
    </citation>
    <scope>NUCLEOTIDE SEQUENCE</scope>
    <source>
        <strain evidence="2">NIVA-4/92</strain>
    </source>
</reference>
<dbReference type="Pfam" id="PF00650">
    <property type="entry name" value="CRAL_TRIO"/>
    <property type="match status" value="1"/>
</dbReference>
<dbReference type="InterPro" id="IPR036865">
    <property type="entry name" value="CRAL-TRIO_dom_sf"/>
</dbReference>
<proteinExistence type="predicted"/>
<dbReference type="InterPro" id="IPR001251">
    <property type="entry name" value="CRAL-TRIO_dom"/>
</dbReference>
<dbReference type="PANTHER" id="PTHR45657:SF1">
    <property type="entry name" value="CRAL-TRIO DOMAIN-CONTAINING PROTEIN YKL091C-RELATED"/>
    <property type="match status" value="1"/>
</dbReference>
<dbReference type="SMART" id="SM01100">
    <property type="entry name" value="CRAL_TRIO_N"/>
    <property type="match status" value="1"/>
</dbReference>
<evidence type="ECO:0000313" key="2">
    <source>
        <dbReference type="EMBL" id="KAG8467781.1"/>
    </source>
</evidence>